<dbReference type="SUPFAM" id="SSF53474">
    <property type="entry name" value="alpha/beta-Hydrolases"/>
    <property type="match status" value="1"/>
</dbReference>
<dbReference type="RefSeq" id="WP_011264720.1">
    <property type="nucleotide sequence ID" value="NC_006908.1"/>
</dbReference>
<keyword evidence="3" id="KW-1185">Reference proteome</keyword>
<evidence type="ECO:0000313" key="2">
    <source>
        <dbReference type="EMBL" id="AAT27686.1"/>
    </source>
</evidence>
<dbReference type="STRING" id="267748.MMOB2000"/>
<dbReference type="Proteomes" id="UP000009072">
    <property type="component" value="Chromosome"/>
</dbReference>
<dbReference type="InterPro" id="IPR000073">
    <property type="entry name" value="AB_hydrolase_1"/>
</dbReference>
<dbReference type="OrthoDB" id="403987at2"/>
<gene>
    <name evidence="2" type="primary">lip</name>
    <name evidence="2" type="ordered locus">MMOB2000</name>
</gene>
<evidence type="ECO:0000313" key="3">
    <source>
        <dbReference type="Proteomes" id="UP000009072"/>
    </source>
</evidence>
<dbReference type="EC" id="3.1.1.3" evidence="2"/>
<reference evidence="2 3" key="1">
    <citation type="journal article" date="2004" name="Genome Res.">
        <title>The complete genome and proteome of Mycoplasma mobile.</title>
        <authorList>
            <person name="Jaffe J.D."/>
            <person name="Stange-Thomann N."/>
            <person name="Smith C."/>
            <person name="DeCaprio D."/>
            <person name="Fisher S."/>
            <person name="Butler J."/>
            <person name="Calvo S."/>
            <person name="Elkins T."/>
            <person name="FitzGerald M.G."/>
            <person name="Hafez N."/>
            <person name="Kodira C.D."/>
            <person name="Major J."/>
            <person name="Wang S."/>
            <person name="Wilkinson J."/>
            <person name="Nicol R."/>
            <person name="Nusbaum C."/>
            <person name="Birren B."/>
            <person name="Berg H.C."/>
            <person name="Church G.M."/>
        </authorList>
    </citation>
    <scope>NUCLEOTIDE SEQUENCE [LARGE SCALE GENOMIC DNA]</scope>
    <source>
        <strain evidence="3">ATCC 43663 / 163K / NCTC 11711</strain>
    </source>
</reference>
<dbReference type="eggNOG" id="COG2267">
    <property type="taxonomic scope" value="Bacteria"/>
</dbReference>
<keyword evidence="2" id="KW-0378">Hydrolase</keyword>
<dbReference type="AlphaFoldDB" id="Q6KI90"/>
<dbReference type="InterPro" id="IPR029058">
    <property type="entry name" value="AB_hydrolase_fold"/>
</dbReference>
<feature type="domain" description="AB hydrolase-1" evidence="1">
    <location>
        <begin position="23"/>
        <end position="253"/>
    </location>
</feature>
<dbReference type="PANTHER" id="PTHR43689">
    <property type="entry name" value="HYDROLASE"/>
    <property type="match status" value="1"/>
</dbReference>
<dbReference type="Pfam" id="PF00561">
    <property type="entry name" value="Abhydrolase_1"/>
    <property type="match status" value="1"/>
</dbReference>
<dbReference type="PANTHER" id="PTHR43689:SF8">
    <property type="entry name" value="ALPHA_BETA-HYDROLASES SUPERFAMILY PROTEIN"/>
    <property type="match status" value="1"/>
</dbReference>
<evidence type="ECO:0000259" key="1">
    <source>
        <dbReference type="Pfam" id="PF00561"/>
    </source>
</evidence>
<dbReference type="PRINTS" id="PR00111">
    <property type="entry name" value="ABHYDROLASE"/>
</dbReference>
<dbReference type="GO" id="GO:0004806">
    <property type="term" value="F:triacylglycerol lipase activity"/>
    <property type="evidence" value="ECO:0007669"/>
    <property type="project" value="UniProtKB-EC"/>
</dbReference>
<dbReference type="Gene3D" id="3.40.50.1820">
    <property type="entry name" value="alpha/beta hydrolase"/>
    <property type="match status" value="1"/>
</dbReference>
<sequence length="266" mass="31433">MNQFLNENGIAEYIIKNNEYNNNILFIHGFTSKFLSREKTFEKFNMYNWYGIDFPNHGNSNNFPKNKLRVKYFSELVLDFIKKYQIEDNLIIIGHSMGGAIASIVAANLGTKIRILILEGPANLSVLENKKIIEKMISKDVNDLKDVFKSMIYKFKFKEHENELNQWVNYEFKKQQSNTVQDLSVMLEFKIWSKAMNLTQQKMRVIETRTIIIFGNKDEIVPFEKSYEILSQVLKNAKWEIIENISHLAFIENEKAYWTILKKYLI</sequence>
<protein>
    <submittedName>
        <fullName evidence="2">Triacylglycerol lipase 2</fullName>
        <ecNumber evidence="2">3.1.1.3</ecNumber>
    </submittedName>
</protein>
<dbReference type="ESTHER" id="mycmo-q6ki90">
    <property type="family name" value="6_AlphaBeta_hydrolase"/>
</dbReference>
<organism evidence="2 3">
    <name type="scientific">Mycoplasma mobile (strain ATCC 43663 / 163K / NCTC 11711)</name>
    <name type="common">Mesomycoplasma mobile</name>
    <dbReference type="NCBI Taxonomy" id="267748"/>
    <lineage>
        <taxon>Bacteria</taxon>
        <taxon>Bacillati</taxon>
        <taxon>Mycoplasmatota</taxon>
        <taxon>Mycoplasmoidales</taxon>
        <taxon>Metamycoplasmataceae</taxon>
        <taxon>Mesomycoplasma</taxon>
    </lineage>
</organism>
<accession>Q6KI90</accession>
<proteinExistence type="predicted"/>
<dbReference type="HOGENOM" id="CLU_020336_41_1_14"/>
<name>Q6KI90_MYCM1</name>
<dbReference type="KEGG" id="mmo:MMOB2000"/>
<dbReference type="EMBL" id="AE017308">
    <property type="protein sequence ID" value="AAT27686.1"/>
    <property type="molecule type" value="Genomic_DNA"/>
</dbReference>